<comment type="caution">
    <text evidence="2">The sequence shown here is derived from an EMBL/GenBank/DDBJ whole genome shotgun (WGS) entry which is preliminary data.</text>
</comment>
<reference evidence="2" key="1">
    <citation type="submission" date="2022-03" db="EMBL/GenBank/DDBJ databases">
        <title>Draft genome sequence of Aduncisulcus paluster, a free-living microaerophilic Fornicata.</title>
        <authorList>
            <person name="Yuyama I."/>
            <person name="Kume K."/>
            <person name="Tamura T."/>
            <person name="Inagaki Y."/>
            <person name="Hashimoto T."/>
        </authorList>
    </citation>
    <scope>NUCLEOTIDE SEQUENCE</scope>
    <source>
        <strain evidence="2">NY0171</strain>
    </source>
</reference>
<dbReference type="Proteomes" id="UP001057375">
    <property type="component" value="Unassembled WGS sequence"/>
</dbReference>
<keyword evidence="3" id="KW-1185">Reference proteome</keyword>
<sequence length="159" mass="18080">MFNVDPFWLLGQESMDNETGPEKAESAGSCKQCESYKEELAAERKLLRELVSDNREMSKQLLDATRQIGELREERASLTQRRAKPALTTPASQQTPQDEIDLEGASPPETPNNYLNDSGDKDYDAIQNRSELIANEKTARTQQDYWEDMAEQHSQTLPE</sequence>
<protein>
    <submittedName>
        <fullName evidence="2">Uncharacterized protein</fullName>
    </submittedName>
</protein>
<proteinExistence type="predicted"/>
<organism evidence="2 3">
    <name type="scientific">Aduncisulcus paluster</name>
    <dbReference type="NCBI Taxonomy" id="2918883"/>
    <lineage>
        <taxon>Eukaryota</taxon>
        <taxon>Metamonada</taxon>
        <taxon>Carpediemonas-like organisms</taxon>
        <taxon>Aduncisulcus</taxon>
    </lineage>
</organism>
<evidence type="ECO:0000313" key="2">
    <source>
        <dbReference type="EMBL" id="GKT30282.1"/>
    </source>
</evidence>
<dbReference type="EMBL" id="BQXS01001217">
    <property type="protein sequence ID" value="GKT30282.1"/>
    <property type="molecule type" value="Genomic_DNA"/>
</dbReference>
<evidence type="ECO:0000256" key="1">
    <source>
        <dbReference type="SAM" id="MobiDB-lite"/>
    </source>
</evidence>
<name>A0ABQ5KCK5_9EUKA</name>
<gene>
    <name evidence="2" type="ORF">ADUPG1_001463</name>
</gene>
<feature type="non-terminal residue" evidence="2">
    <location>
        <position position="1"/>
    </location>
</feature>
<evidence type="ECO:0000313" key="3">
    <source>
        <dbReference type="Proteomes" id="UP001057375"/>
    </source>
</evidence>
<feature type="region of interest" description="Disordered" evidence="1">
    <location>
        <begin position="72"/>
        <end position="159"/>
    </location>
</feature>
<accession>A0ABQ5KCK5</accession>
<feature type="region of interest" description="Disordered" evidence="1">
    <location>
        <begin position="1"/>
        <end position="29"/>
    </location>
</feature>